<dbReference type="Proteomes" id="UP000499080">
    <property type="component" value="Unassembled WGS sequence"/>
</dbReference>
<evidence type="ECO:0000259" key="1">
    <source>
        <dbReference type="Pfam" id="PF16087"/>
    </source>
</evidence>
<name>A0A4Y2A0P2_ARAVE</name>
<evidence type="ECO:0000313" key="3">
    <source>
        <dbReference type="Proteomes" id="UP000499080"/>
    </source>
</evidence>
<organism evidence="2 3">
    <name type="scientific">Araneus ventricosus</name>
    <name type="common">Orbweaver spider</name>
    <name type="synonym">Epeira ventricosa</name>
    <dbReference type="NCBI Taxonomy" id="182803"/>
    <lineage>
        <taxon>Eukaryota</taxon>
        <taxon>Metazoa</taxon>
        <taxon>Ecdysozoa</taxon>
        <taxon>Arthropoda</taxon>
        <taxon>Chelicerata</taxon>
        <taxon>Arachnida</taxon>
        <taxon>Araneae</taxon>
        <taxon>Araneomorphae</taxon>
        <taxon>Entelegynae</taxon>
        <taxon>Araneoidea</taxon>
        <taxon>Araneidae</taxon>
        <taxon>Araneus</taxon>
    </lineage>
</organism>
<dbReference type="AlphaFoldDB" id="A0A4Y2A0P2"/>
<feature type="domain" description="DUF4817" evidence="1">
    <location>
        <begin position="43"/>
        <end position="94"/>
    </location>
</feature>
<keyword evidence="3" id="KW-1185">Reference proteome</keyword>
<reference evidence="2 3" key="1">
    <citation type="journal article" date="2019" name="Sci. Rep.">
        <title>Orb-weaving spider Araneus ventricosus genome elucidates the spidroin gene catalogue.</title>
        <authorList>
            <person name="Kono N."/>
            <person name="Nakamura H."/>
            <person name="Ohtoshi R."/>
            <person name="Moran D.A.P."/>
            <person name="Shinohara A."/>
            <person name="Yoshida Y."/>
            <person name="Fujiwara M."/>
            <person name="Mori M."/>
            <person name="Tomita M."/>
            <person name="Arakawa K."/>
        </authorList>
    </citation>
    <scope>NUCLEOTIDE SEQUENCE [LARGE SCALE GENOMIC DNA]</scope>
</reference>
<evidence type="ECO:0000313" key="2">
    <source>
        <dbReference type="EMBL" id="GBL73323.1"/>
    </source>
</evidence>
<dbReference type="InterPro" id="IPR032135">
    <property type="entry name" value="DUF4817"/>
</dbReference>
<protein>
    <recommendedName>
        <fullName evidence="1">DUF4817 domain-containing protein</fullName>
    </recommendedName>
</protein>
<gene>
    <name evidence="2" type="ORF">AVEN_159357_1</name>
</gene>
<comment type="caution">
    <text evidence="2">The sequence shown here is derived from an EMBL/GenBank/DDBJ whole genome shotgun (WGS) entry which is preliminary data.</text>
</comment>
<proteinExistence type="predicted"/>
<dbReference type="Pfam" id="PF16087">
    <property type="entry name" value="DUF4817"/>
    <property type="match status" value="1"/>
</dbReference>
<dbReference type="EMBL" id="BGPR01000003">
    <property type="protein sequence ID" value="GBL73323.1"/>
    <property type="molecule type" value="Genomic_DNA"/>
</dbReference>
<sequence>MDFMYYANEDGTSYLFTRDYYYERDVLLGCTLMLRVMAKCGINQYCEMLFIYGECGRKAKSAARLCRERFPEGLHSTRQTILKVVKRLRDPGCVKRRPRNVGRKVQLEDVLISSEQHKIYQ</sequence>
<accession>A0A4Y2A0P2</accession>